<evidence type="ECO:0000256" key="7">
    <source>
        <dbReference type="SAM" id="MobiDB-lite"/>
    </source>
</evidence>
<dbReference type="OrthoDB" id="639027at2759"/>
<feature type="compositionally biased region" description="Gly residues" evidence="7">
    <location>
        <begin position="164"/>
        <end position="173"/>
    </location>
</feature>
<sequence>MPAADEVKSSWADEVEEEGTAGTLPPPIEEIENGFKIITEYKYNDDDKKIKVVRSFKIERMIVSKTIALRKTWSKFGQSKNDKAGPNPATTVVAEDVYMQFISNKEEDNKPEEDALDKLKGMGEKGVVKCRKCCGEHWTTKCPYKDTVLPGGKLTDEKRPESAGGSGGVGPGMASGDDKSKQQNTKYIPPNLRDGGNKRGDSMSNSRGRDEIIAIRVSNLSDSVTEADLEDLVKSFGPIHKLYLAKDKTTGQCKGFAYIHFKFRSDAAKAIASLHGHGYDHLILNVDWSKPQGQS</sequence>
<comment type="subunit">
    <text evidence="5">Component of the eukaryotic translation initiation factor 3 (eIF-3) complex.</text>
</comment>
<dbReference type="eggNOG" id="KOG0122">
    <property type="taxonomic scope" value="Eukaryota"/>
</dbReference>
<dbReference type="SUPFAM" id="SSF54928">
    <property type="entry name" value="RNA-binding domain, RBD"/>
    <property type="match status" value="1"/>
</dbReference>
<reference evidence="9 10" key="1">
    <citation type="journal article" date="2014" name="Nat. Commun.">
        <title>Molecular traces of alternative social organization in a termite genome.</title>
        <authorList>
            <person name="Terrapon N."/>
            <person name="Li C."/>
            <person name="Robertson H.M."/>
            <person name="Ji L."/>
            <person name="Meng X."/>
            <person name="Booth W."/>
            <person name="Chen Z."/>
            <person name="Childers C.P."/>
            <person name="Glastad K.M."/>
            <person name="Gokhale K."/>
            <person name="Gowin J."/>
            <person name="Gronenberg W."/>
            <person name="Hermansen R.A."/>
            <person name="Hu H."/>
            <person name="Hunt B.G."/>
            <person name="Huylmans A.K."/>
            <person name="Khalil S.M."/>
            <person name="Mitchell R.D."/>
            <person name="Munoz-Torres M.C."/>
            <person name="Mustard J.A."/>
            <person name="Pan H."/>
            <person name="Reese J.T."/>
            <person name="Scharf M.E."/>
            <person name="Sun F."/>
            <person name="Vogel H."/>
            <person name="Xiao J."/>
            <person name="Yang W."/>
            <person name="Yang Z."/>
            <person name="Yang Z."/>
            <person name="Zhou J."/>
            <person name="Zhu J."/>
            <person name="Brent C.S."/>
            <person name="Elsik C.G."/>
            <person name="Goodisman M.A."/>
            <person name="Liberles D.A."/>
            <person name="Roe R.M."/>
            <person name="Vargo E.L."/>
            <person name="Vilcinskas A."/>
            <person name="Wang J."/>
            <person name="Bornberg-Bauer E."/>
            <person name="Korb J."/>
            <person name="Zhang G."/>
            <person name="Liebig J."/>
        </authorList>
    </citation>
    <scope>NUCLEOTIDE SEQUENCE [LARGE SCALE GENOMIC DNA]</scope>
    <source>
        <tissue evidence="9">Whole organism</tissue>
    </source>
</reference>
<dbReference type="GO" id="GO:0033290">
    <property type="term" value="C:eukaryotic 48S preinitiation complex"/>
    <property type="evidence" value="ECO:0007669"/>
    <property type="project" value="UniProtKB-UniRule"/>
</dbReference>
<dbReference type="EMBL" id="KK852801">
    <property type="protein sequence ID" value="KDR16317.1"/>
    <property type="molecule type" value="Genomic_DNA"/>
</dbReference>
<dbReference type="InterPro" id="IPR000504">
    <property type="entry name" value="RRM_dom"/>
</dbReference>
<name>A0A067R0P4_ZOONE</name>
<dbReference type="InterPro" id="IPR017334">
    <property type="entry name" value="eIF3_g"/>
</dbReference>
<dbReference type="InParanoid" id="A0A067R0P4"/>
<dbReference type="Pfam" id="PF12353">
    <property type="entry name" value="eIF3g"/>
    <property type="match status" value="1"/>
</dbReference>
<organism evidence="9 10">
    <name type="scientific">Zootermopsis nevadensis</name>
    <name type="common">Dampwood termite</name>
    <dbReference type="NCBI Taxonomy" id="136037"/>
    <lineage>
        <taxon>Eukaryota</taxon>
        <taxon>Metazoa</taxon>
        <taxon>Ecdysozoa</taxon>
        <taxon>Arthropoda</taxon>
        <taxon>Hexapoda</taxon>
        <taxon>Insecta</taxon>
        <taxon>Pterygota</taxon>
        <taxon>Neoptera</taxon>
        <taxon>Polyneoptera</taxon>
        <taxon>Dictyoptera</taxon>
        <taxon>Blattodea</taxon>
        <taxon>Blattoidea</taxon>
        <taxon>Termitoidae</taxon>
        <taxon>Termopsidae</taxon>
        <taxon>Zootermopsis</taxon>
    </lineage>
</organism>
<dbReference type="AlphaFoldDB" id="A0A067R0P4"/>
<keyword evidence="1 5" id="KW-0963">Cytoplasm</keyword>
<dbReference type="GO" id="GO:0003743">
    <property type="term" value="F:translation initiation factor activity"/>
    <property type="evidence" value="ECO:0007669"/>
    <property type="project" value="UniProtKB-UniRule"/>
</dbReference>
<dbReference type="Proteomes" id="UP000027135">
    <property type="component" value="Unassembled WGS sequence"/>
</dbReference>
<dbReference type="GO" id="GO:0005852">
    <property type="term" value="C:eukaryotic translation initiation factor 3 complex"/>
    <property type="evidence" value="ECO:0007669"/>
    <property type="project" value="UniProtKB-UniRule"/>
</dbReference>
<gene>
    <name evidence="9" type="ORF">L798_10132</name>
</gene>
<dbReference type="PIRSF" id="PIRSF037949">
    <property type="entry name" value="Transl_init_eIF-3_RNA-bind"/>
    <property type="match status" value="1"/>
</dbReference>
<evidence type="ECO:0000259" key="8">
    <source>
        <dbReference type="PROSITE" id="PS50102"/>
    </source>
</evidence>
<dbReference type="GO" id="GO:0001732">
    <property type="term" value="P:formation of cytoplasmic translation initiation complex"/>
    <property type="evidence" value="ECO:0007669"/>
    <property type="project" value="UniProtKB-UniRule"/>
</dbReference>
<evidence type="ECO:0000256" key="5">
    <source>
        <dbReference type="HAMAP-Rule" id="MF_03006"/>
    </source>
</evidence>
<dbReference type="FunCoup" id="A0A067R0P4">
    <property type="interactions" value="1559"/>
</dbReference>
<dbReference type="CDD" id="cd12933">
    <property type="entry name" value="eIF3G"/>
    <property type="match status" value="1"/>
</dbReference>
<feature type="region of interest" description="Disordered" evidence="7">
    <location>
        <begin position="149"/>
        <end position="207"/>
    </location>
</feature>
<dbReference type="PROSITE" id="PS50102">
    <property type="entry name" value="RRM"/>
    <property type="match status" value="1"/>
</dbReference>
<dbReference type="STRING" id="136037.A0A067R0P4"/>
<dbReference type="InterPro" id="IPR012677">
    <property type="entry name" value="Nucleotide-bd_a/b_plait_sf"/>
</dbReference>
<comment type="function">
    <text evidence="5">RNA-binding component of the eukaryotic translation initiation factor 3 (eIF-3) complex, which is involved in protein synthesis of a specialized repertoire of mRNAs and, together with other initiation factors, stimulates binding of mRNA and methionyl-tRNAi to the 40S ribosome. The eIF-3 complex specifically targets and initiates translation of a subset of mRNAs involved in cell proliferation. This subunit can bind 18S rRNA.</text>
</comment>
<dbReference type="GO" id="GO:0016282">
    <property type="term" value="C:eukaryotic 43S preinitiation complex"/>
    <property type="evidence" value="ECO:0007669"/>
    <property type="project" value="UniProtKB-UniRule"/>
</dbReference>
<proteinExistence type="inferred from homology"/>
<feature type="domain" description="RRM" evidence="8">
    <location>
        <begin position="213"/>
        <end position="291"/>
    </location>
</feature>
<dbReference type="Gene3D" id="3.30.70.330">
    <property type="match status" value="1"/>
</dbReference>
<feature type="compositionally biased region" description="Basic and acidic residues" evidence="7">
    <location>
        <begin position="195"/>
        <end position="207"/>
    </location>
</feature>
<dbReference type="PANTHER" id="PTHR10352">
    <property type="entry name" value="EUKARYOTIC TRANSLATION INITIATION FACTOR 3 SUBUNIT G"/>
    <property type="match status" value="1"/>
</dbReference>
<evidence type="ECO:0000256" key="2">
    <source>
        <dbReference type="ARBA" id="ARBA00022540"/>
    </source>
</evidence>
<keyword evidence="10" id="KW-1185">Reference proteome</keyword>
<evidence type="ECO:0000256" key="3">
    <source>
        <dbReference type="ARBA" id="ARBA00022884"/>
    </source>
</evidence>
<comment type="subcellular location">
    <subcellularLocation>
        <location evidence="5">Cytoplasm</location>
    </subcellularLocation>
</comment>
<evidence type="ECO:0000256" key="1">
    <source>
        <dbReference type="ARBA" id="ARBA00022490"/>
    </source>
</evidence>
<dbReference type="CDD" id="cd12408">
    <property type="entry name" value="RRM_eIF3G_like"/>
    <property type="match status" value="1"/>
</dbReference>
<accession>A0A067R0P4</accession>
<keyword evidence="4 5" id="KW-0648">Protein biosynthesis</keyword>
<feature type="region of interest" description="Disordered" evidence="7">
    <location>
        <begin position="1"/>
        <end position="28"/>
    </location>
</feature>
<evidence type="ECO:0000313" key="10">
    <source>
        <dbReference type="Proteomes" id="UP000027135"/>
    </source>
</evidence>
<comment type="similarity">
    <text evidence="5">Belongs to the eIF-3 subunit G family.</text>
</comment>
<dbReference type="SMART" id="SM00360">
    <property type="entry name" value="RRM"/>
    <property type="match status" value="1"/>
</dbReference>
<dbReference type="InterPro" id="IPR024675">
    <property type="entry name" value="eIF3g_N"/>
</dbReference>
<evidence type="ECO:0000256" key="4">
    <source>
        <dbReference type="ARBA" id="ARBA00022917"/>
    </source>
</evidence>
<evidence type="ECO:0000256" key="6">
    <source>
        <dbReference type="PROSITE-ProRule" id="PRU00176"/>
    </source>
</evidence>
<keyword evidence="3 6" id="KW-0694">RNA-binding</keyword>
<evidence type="ECO:0000313" key="9">
    <source>
        <dbReference type="EMBL" id="KDR16317.1"/>
    </source>
</evidence>
<dbReference type="Pfam" id="PF00076">
    <property type="entry name" value="RRM_1"/>
    <property type="match status" value="1"/>
</dbReference>
<dbReference type="InterPro" id="IPR034240">
    <property type="entry name" value="eIF3G_RRM"/>
</dbReference>
<dbReference type="HAMAP" id="MF_03006">
    <property type="entry name" value="eIF3g"/>
    <property type="match status" value="1"/>
</dbReference>
<protein>
    <recommendedName>
        <fullName evidence="5">Eukaryotic translation initiation factor 3 subunit G</fullName>
        <shortName evidence="5">eIF3g</shortName>
    </recommendedName>
    <alternativeName>
        <fullName evidence="5">Eukaryotic translation initiation factor 3 RNA-binding subunit</fullName>
        <shortName evidence="5">eIF-3 RNA-binding subunit</shortName>
    </alternativeName>
    <alternativeName>
        <fullName evidence="5">Eukaryotic translation initiation factor 3 subunit 4</fullName>
    </alternativeName>
</protein>
<dbReference type="GO" id="GO:0003723">
    <property type="term" value="F:RNA binding"/>
    <property type="evidence" value="ECO:0007669"/>
    <property type="project" value="UniProtKB-UniRule"/>
</dbReference>
<dbReference type="OMA" id="ICQGDHF"/>
<keyword evidence="2 5" id="KW-0396">Initiation factor</keyword>
<dbReference type="InterPro" id="IPR035979">
    <property type="entry name" value="RBD_domain_sf"/>
</dbReference>